<reference evidence="13 14" key="1">
    <citation type="journal article" date="2016" name="Nat. Commun.">
        <title>Thousands of microbial genomes shed light on interconnected biogeochemical processes in an aquifer system.</title>
        <authorList>
            <person name="Anantharaman K."/>
            <person name="Brown C.T."/>
            <person name="Hug L.A."/>
            <person name="Sharon I."/>
            <person name="Castelle C.J."/>
            <person name="Probst A.J."/>
            <person name="Thomas B.C."/>
            <person name="Singh A."/>
            <person name="Wilkins M.J."/>
            <person name="Karaoz U."/>
            <person name="Brodie E.L."/>
            <person name="Williams K.H."/>
            <person name="Hubbard S.S."/>
            <person name="Banfield J.F."/>
        </authorList>
    </citation>
    <scope>NUCLEOTIDE SEQUENCE [LARGE SCALE GENOMIC DNA]</scope>
</reference>
<keyword evidence="8" id="KW-0677">Repeat</keyword>
<comment type="subunit">
    <text evidence="10">Homodimer.</text>
</comment>
<dbReference type="GO" id="GO:0097367">
    <property type="term" value="F:carbohydrate derivative binding"/>
    <property type="evidence" value="ECO:0007669"/>
    <property type="project" value="InterPro"/>
</dbReference>
<comment type="caution">
    <text evidence="13">The sequence shown here is derived from an EMBL/GenBank/DDBJ whole genome shotgun (WGS) entry which is preliminary data.</text>
</comment>
<dbReference type="PANTHER" id="PTHR10937:SF0">
    <property type="entry name" value="GLUTAMINE--FRUCTOSE-6-PHOSPHATE TRANSAMINASE (ISOMERIZING)"/>
    <property type="match status" value="1"/>
</dbReference>
<feature type="initiator methionine" description="Removed" evidence="10">
    <location>
        <position position="1"/>
    </location>
</feature>
<dbReference type="SUPFAM" id="SSF53697">
    <property type="entry name" value="SIS domain"/>
    <property type="match status" value="1"/>
</dbReference>
<evidence type="ECO:0000256" key="2">
    <source>
        <dbReference type="ARBA" id="ARBA00004496"/>
    </source>
</evidence>
<organism evidence="13 14">
    <name type="scientific">Candidatus Spechtbacteria bacterium RIFCSPLOWO2_12_FULL_38_22</name>
    <dbReference type="NCBI Taxonomy" id="1802165"/>
    <lineage>
        <taxon>Bacteria</taxon>
        <taxon>Candidatus Spechtiibacteriota</taxon>
    </lineage>
</organism>
<dbReference type="NCBIfam" id="NF001484">
    <property type="entry name" value="PRK00331.1"/>
    <property type="match status" value="1"/>
</dbReference>
<name>A0A1G2HIS9_9BACT</name>
<dbReference type="HAMAP" id="MF_00164">
    <property type="entry name" value="GlmS"/>
    <property type="match status" value="1"/>
</dbReference>
<dbReference type="GO" id="GO:0006002">
    <property type="term" value="P:fructose 6-phosphate metabolic process"/>
    <property type="evidence" value="ECO:0007669"/>
    <property type="project" value="TreeGrafter"/>
</dbReference>
<dbReference type="GO" id="GO:0006047">
    <property type="term" value="P:UDP-N-acetylglucosamine metabolic process"/>
    <property type="evidence" value="ECO:0007669"/>
    <property type="project" value="TreeGrafter"/>
</dbReference>
<dbReference type="Pfam" id="PF13522">
    <property type="entry name" value="GATase_6"/>
    <property type="match status" value="1"/>
</dbReference>
<sequence length="622" mass="69322">MCGIIGYIGNNTDTTIGLEALKRLEYRGYDSAGMALLRPRLRKGKPVPGQYEVFSMKAVGRISKLEEKLGKNKPKGTPFIFHTRWATHGAPTLKNAHPHTDFKKEFYVVHNGIIENYQELRVFLETKGYKFTTDTDTEVLPNLISYFFKGSLLDATQKAVNKVRGTYGIAVISSRTPNELVAARFGSPLLIGVGDGEYFISSDPSGILDHTKRVVYLEEGETAQLTKDSMKIYTQDKMMRRANIEHIEWTLEEAQKGGYDHFMLKEIMEQPHSIIDSIRGRMIPSEGNVRLGGLEDKEIQNRLKDIENIHIIACGTAFYAGLVGKYMLEEYAGIPTEVTVGSEFRYKKPILNKKTTAVLAISQSGETADTIASLREAKQKGVLTLGIVNVIGSTIARETDAGVYNHAGPEIGVASTKAFTSQLAVLALLTVFLGRQREMSATMGRRIVEELERLPQLVERVLKNADNIKNLAKKYKDTANMSYLGRKYNYPIALEGALKLKEVSYINSQGYPGGEMKHGPIALVDKNFPILGIAPRDSVYEKMLSNLEEIKTRGGPIILLTTDGNKKVFSLTKDVMYIPKTLEMLTPILSIIPLQLFAYYMALLKGYDIDKPRNLAKSVTVE</sequence>
<accession>A0A1G2HIS9</accession>
<comment type="function">
    <text evidence="10">Catalyzes the first step in hexosamine metabolism, converting fructose-6P into glucosamine-6P using glutamine as a nitrogen source.</text>
</comment>
<evidence type="ECO:0000256" key="8">
    <source>
        <dbReference type="ARBA" id="ARBA00022737"/>
    </source>
</evidence>
<evidence type="ECO:0000256" key="5">
    <source>
        <dbReference type="ARBA" id="ARBA00022490"/>
    </source>
</evidence>
<evidence type="ECO:0000259" key="11">
    <source>
        <dbReference type="PROSITE" id="PS51278"/>
    </source>
</evidence>
<feature type="active site" description="Nucleophile; for GATase activity" evidence="10">
    <location>
        <position position="2"/>
    </location>
</feature>
<keyword evidence="6 10" id="KW-0032">Aminotransferase</keyword>
<dbReference type="InterPro" id="IPR035490">
    <property type="entry name" value="GlmS/FrlB_SIS"/>
</dbReference>
<evidence type="ECO:0000256" key="10">
    <source>
        <dbReference type="HAMAP-Rule" id="MF_00164"/>
    </source>
</evidence>
<dbReference type="InterPro" id="IPR017932">
    <property type="entry name" value="GATase_2_dom"/>
</dbReference>
<dbReference type="CDD" id="cd05009">
    <property type="entry name" value="SIS_GlmS_GlmD_2"/>
    <property type="match status" value="1"/>
</dbReference>
<keyword evidence="9" id="KW-0315">Glutamine amidotransferase</keyword>
<evidence type="ECO:0000259" key="12">
    <source>
        <dbReference type="PROSITE" id="PS51464"/>
    </source>
</evidence>
<feature type="domain" description="SIS" evidence="12">
    <location>
        <begin position="471"/>
        <end position="612"/>
    </location>
</feature>
<keyword evidence="7 10" id="KW-0808">Transferase</keyword>
<dbReference type="GO" id="GO:0005975">
    <property type="term" value="P:carbohydrate metabolic process"/>
    <property type="evidence" value="ECO:0007669"/>
    <property type="project" value="UniProtKB-UniRule"/>
</dbReference>
<dbReference type="PROSITE" id="PS51278">
    <property type="entry name" value="GATASE_TYPE_2"/>
    <property type="match status" value="1"/>
</dbReference>
<dbReference type="EC" id="2.6.1.16" evidence="3 10"/>
<evidence type="ECO:0000256" key="7">
    <source>
        <dbReference type="ARBA" id="ARBA00022679"/>
    </source>
</evidence>
<dbReference type="GO" id="GO:0006487">
    <property type="term" value="P:protein N-linked glycosylation"/>
    <property type="evidence" value="ECO:0007669"/>
    <property type="project" value="TreeGrafter"/>
</dbReference>
<dbReference type="GO" id="GO:0004360">
    <property type="term" value="F:glutamine-fructose-6-phosphate transaminase (isomerizing) activity"/>
    <property type="evidence" value="ECO:0007669"/>
    <property type="project" value="UniProtKB-UniRule"/>
</dbReference>
<dbReference type="InterPro" id="IPR047084">
    <property type="entry name" value="GFAT_N"/>
</dbReference>
<evidence type="ECO:0000256" key="6">
    <source>
        <dbReference type="ARBA" id="ARBA00022576"/>
    </source>
</evidence>
<protein>
    <recommendedName>
        <fullName evidence="4 10">Glutamine--fructose-6-phosphate aminotransferase [isomerizing]</fullName>
        <ecNumber evidence="3 10">2.6.1.16</ecNumber>
    </recommendedName>
    <alternativeName>
        <fullName evidence="10">D-fructose-6-phosphate amidotransferase</fullName>
    </alternativeName>
    <alternativeName>
        <fullName evidence="10">GFAT</fullName>
    </alternativeName>
    <alternativeName>
        <fullName evidence="10">Glucosamine-6-phosphate synthase</fullName>
    </alternativeName>
    <alternativeName>
        <fullName evidence="10">Hexosephosphate aminotransferase</fullName>
    </alternativeName>
    <alternativeName>
        <fullName evidence="10">L-glutamine--D-fructose-6-phosphate amidotransferase</fullName>
    </alternativeName>
</protein>
<dbReference type="InterPro" id="IPR029055">
    <property type="entry name" value="Ntn_hydrolases_N"/>
</dbReference>
<feature type="active site" description="For Fru-6P isomerization activity" evidence="10">
    <location>
        <position position="617"/>
    </location>
</feature>
<evidence type="ECO:0000256" key="1">
    <source>
        <dbReference type="ARBA" id="ARBA00001031"/>
    </source>
</evidence>
<dbReference type="CDD" id="cd05008">
    <property type="entry name" value="SIS_GlmS_GlmD_1"/>
    <property type="match status" value="1"/>
</dbReference>
<dbReference type="PANTHER" id="PTHR10937">
    <property type="entry name" value="GLUCOSAMINE--FRUCTOSE-6-PHOSPHATE AMINOTRANSFERASE, ISOMERIZING"/>
    <property type="match status" value="1"/>
</dbReference>
<dbReference type="CDD" id="cd00714">
    <property type="entry name" value="GFAT"/>
    <property type="match status" value="1"/>
</dbReference>
<evidence type="ECO:0000313" key="14">
    <source>
        <dbReference type="Proteomes" id="UP000176770"/>
    </source>
</evidence>
<dbReference type="Pfam" id="PF01380">
    <property type="entry name" value="SIS"/>
    <property type="match status" value="2"/>
</dbReference>
<comment type="subcellular location">
    <subcellularLocation>
        <location evidence="2 10">Cytoplasm</location>
    </subcellularLocation>
</comment>
<dbReference type="GO" id="GO:0005829">
    <property type="term" value="C:cytosol"/>
    <property type="evidence" value="ECO:0007669"/>
    <property type="project" value="TreeGrafter"/>
</dbReference>
<dbReference type="Proteomes" id="UP000176770">
    <property type="component" value="Unassembled WGS sequence"/>
</dbReference>
<dbReference type="PROSITE" id="PS51464">
    <property type="entry name" value="SIS"/>
    <property type="match status" value="2"/>
</dbReference>
<dbReference type="AlphaFoldDB" id="A0A1G2HIS9"/>
<dbReference type="InterPro" id="IPR046348">
    <property type="entry name" value="SIS_dom_sf"/>
</dbReference>
<dbReference type="InterPro" id="IPR035466">
    <property type="entry name" value="GlmS/AgaS_SIS"/>
</dbReference>
<dbReference type="EMBL" id="MHOK01000003">
    <property type="protein sequence ID" value="OGZ62309.1"/>
    <property type="molecule type" value="Genomic_DNA"/>
</dbReference>
<proteinExistence type="inferred from homology"/>
<dbReference type="STRING" id="1802165.A3F94_00735"/>
<feature type="domain" description="SIS" evidence="12">
    <location>
        <begin position="299"/>
        <end position="439"/>
    </location>
</feature>
<dbReference type="NCBIfam" id="TIGR01135">
    <property type="entry name" value="glmS"/>
    <property type="match status" value="1"/>
</dbReference>
<dbReference type="Gene3D" id="3.60.20.10">
    <property type="entry name" value="Glutamine Phosphoribosylpyrophosphate, subunit 1, domain 1"/>
    <property type="match status" value="1"/>
</dbReference>
<dbReference type="Gene3D" id="3.40.50.10490">
    <property type="entry name" value="Glucose-6-phosphate isomerase like protein, domain 1"/>
    <property type="match status" value="2"/>
</dbReference>
<evidence type="ECO:0000313" key="13">
    <source>
        <dbReference type="EMBL" id="OGZ62309.1"/>
    </source>
</evidence>
<evidence type="ECO:0000256" key="3">
    <source>
        <dbReference type="ARBA" id="ARBA00012916"/>
    </source>
</evidence>
<dbReference type="SUPFAM" id="SSF56235">
    <property type="entry name" value="N-terminal nucleophile aminohydrolases (Ntn hydrolases)"/>
    <property type="match status" value="1"/>
</dbReference>
<dbReference type="InterPro" id="IPR001347">
    <property type="entry name" value="SIS_dom"/>
</dbReference>
<feature type="domain" description="Glutamine amidotransferase type-2" evidence="11">
    <location>
        <begin position="2"/>
        <end position="228"/>
    </location>
</feature>
<dbReference type="InterPro" id="IPR005855">
    <property type="entry name" value="GFAT"/>
</dbReference>
<dbReference type="FunFam" id="3.40.50.10490:FF:000001">
    <property type="entry name" value="Glutamine--fructose-6-phosphate aminotransferase [isomerizing]"/>
    <property type="match status" value="1"/>
</dbReference>
<evidence type="ECO:0000256" key="9">
    <source>
        <dbReference type="ARBA" id="ARBA00022962"/>
    </source>
</evidence>
<evidence type="ECO:0000256" key="4">
    <source>
        <dbReference type="ARBA" id="ARBA00016090"/>
    </source>
</evidence>
<dbReference type="FunFam" id="3.60.20.10:FF:000006">
    <property type="entry name" value="Glutamine--fructose-6-phosphate aminotransferase [isomerizing]"/>
    <property type="match status" value="1"/>
</dbReference>
<comment type="catalytic activity">
    <reaction evidence="1 10">
        <text>D-fructose 6-phosphate + L-glutamine = D-glucosamine 6-phosphate + L-glutamate</text>
        <dbReference type="Rhea" id="RHEA:13237"/>
        <dbReference type="ChEBI" id="CHEBI:29985"/>
        <dbReference type="ChEBI" id="CHEBI:58359"/>
        <dbReference type="ChEBI" id="CHEBI:58725"/>
        <dbReference type="ChEBI" id="CHEBI:61527"/>
        <dbReference type="EC" id="2.6.1.16"/>
    </reaction>
</comment>
<gene>
    <name evidence="10" type="primary">glmS</name>
    <name evidence="13" type="ORF">A3F94_00735</name>
</gene>
<keyword evidence="5 10" id="KW-0963">Cytoplasm</keyword>